<evidence type="ECO:0000313" key="12">
    <source>
        <dbReference type="EMBL" id="RIV33063.1"/>
    </source>
</evidence>
<evidence type="ECO:0000259" key="8">
    <source>
        <dbReference type="Pfam" id="PF00408"/>
    </source>
</evidence>
<name>A0A3A1NC94_9FLAO</name>
<evidence type="ECO:0000256" key="6">
    <source>
        <dbReference type="ARBA" id="ARBA00023235"/>
    </source>
</evidence>
<feature type="domain" description="Alpha-D-phosphohexomutase alpha/beta/alpha" evidence="9">
    <location>
        <begin position="8"/>
        <end position="142"/>
    </location>
</feature>
<dbReference type="PRINTS" id="PR00509">
    <property type="entry name" value="PGMPMM"/>
</dbReference>
<dbReference type="InterPro" id="IPR005843">
    <property type="entry name" value="A-D-PHexomutase_C"/>
</dbReference>
<feature type="domain" description="Alpha-D-phosphohexomutase C-terminal" evidence="8">
    <location>
        <begin position="396"/>
        <end position="454"/>
    </location>
</feature>
<dbReference type="Proteomes" id="UP000266067">
    <property type="component" value="Unassembled WGS sequence"/>
</dbReference>
<comment type="caution">
    <text evidence="12">The sequence shown here is derived from an EMBL/GenBank/DDBJ whole genome shotgun (WGS) entry which is preliminary data.</text>
</comment>
<organism evidence="12 13">
    <name type="scientific">Flagellimonas lutimaris</name>
    <dbReference type="NCBI Taxonomy" id="475082"/>
    <lineage>
        <taxon>Bacteria</taxon>
        <taxon>Pseudomonadati</taxon>
        <taxon>Bacteroidota</taxon>
        <taxon>Flavobacteriia</taxon>
        <taxon>Flavobacteriales</taxon>
        <taxon>Flavobacteriaceae</taxon>
        <taxon>Flagellimonas</taxon>
    </lineage>
</organism>
<gene>
    <name evidence="12" type="primary">glmM</name>
    <name evidence="12" type="ORF">D2V08_11685</name>
</gene>
<dbReference type="GO" id="GO:0000287">
    <property type="term" value="F:magnesium ion binding"/>
    <property type="evidence" value="ECO:0007669"/>
    <property type="project" value="InterPro"/>
</dbReference>
<dbReference type="Pfam" id="PF02879">
    <property type="entry name" value="PGM_PMM_II"/>
    <property type="match status" value="1"/>
</dbReference>
<keyword evidence="3" id="KW-0597">Phosphoprotein</keyword>
<dbReference type="PANTHER" id="PTHR42946">
    <property type="entry name" value="PHOSPHOHEXOSE MUTASE"/>
    <property type="match status" value="1"/>
</dbReference>
<dbReference type="InterPro" id="IPR016066">
    <property type="entry name" value="A-D-PHexomutase_CS"/>
</dbReference>
<keyword evidence="6 12" id="KW-0413">Isomerase</keyword>
<dbReference type="Gene3D" id="3.30.310.50">
    <property type="entry name" value="Alpha-D-phosphohexomutase, C-terminal domain"/>
    <property type="match status" value="1"/>
</dbReference>
<dbReference type="EMBL" id="QXFH01000072">
    <property type="protein sequence ID" value="RIV33063.1"/>
    <property type="molecule type" value="Genomic_DNA"/>
</dbReference>
<feature type="domain" description="Alpha-D-phosphohexomutase alpha/beta/alpha" evidence="11">
    <location>
        <begin position="270"/>
        <end position="374"/>
    </location>
</feature>
<dbReference type="FunFam" id="3.40.120.10:FF:000020">
    <property type="entry name" value="Phosphoglucosamine mutase"/>
    <property type="match status" value="1"/>
</dbReference>
<keyword evidence="5 7" id="KW-0460">Magnesium</keyword>
<dbReference type="InterPro" id="IPR005846">
    <property type="entry name" value="A-D-PHexomutase_a/b/a-III"/>
</dbReference>
<comment type="cofactor">
    <cofactor evidence="1">
        <name>Mg(2+)</name>
        <dbReference type="ChEBI" id="CHEBI:18420"/>
    </cofactor>
</comment>
<dbReference type="InterPro" id="IPR050060">
    <property type="entry name" value="Phosphoglucosamine_mutase"/>
</dbReference>
<evidence type="ECO:0000256" key="4">
    <source>
        <dbReference type="ARBA" id="ARBA00022723"/>
    </source>
</evidence>
<dbReference type="InterPro" id="IPR016055">
    <property type="entry name" value="A-D-PHexomutase_a/b/a-I/II/III"/>
</dbReference>
<dbReference type="GO" id="GO:0005975">
    <property type="term" value="P:carbohydrate metabolic process"/>
    <property type="evidence" value="ECO:0007669"/>
    <property type="project" value="InterPro"/>
</dbReference>
<feature type="domain" description="Alpha-D-phosphohexomutase alpha/beta/alpha" evidence="10">
    <location>
        <begin position="171"/>
        <end position="263"/>
    </location>
</feature>
<dbReference type="GO" id="GO:0005829">
    <property type="term" value="C:cytosol"/>
    <property type="evidence" value="ECO:0007669"/>
    <property type="project" value="TreeGrafter"/>
</dbReference>
<dbReference type="EC" id="5.4.2.10" evidence="12"/>
<dbReference type="InterPro" id="IPR024086">
    <property type="entry name" value="GlmM_arc-type"/>
</dbReference>
<dbReference type="Pfam" id="PF00408">
    <property type="entry name" value="PGM_PMM_IV"/>
    <property type="match status" value="1"/>
</dbReference>
<evidence type="ECO:0000259" key="10">
    <source>
        <dbReference type="Pfam" id="PF02879"/>
    </source>
</evidence>
<keyword evidence="4 7" id="KW-0479">Metal-binding</keyword>
<evidence type="ECO:0000256" key="2">
    <source>
        <dbReference type="ARBA" id="ARBA00010231"/>
    </source>
</evidence>
<dbReference type="InterPro" id="IPR005845">
    <property type="entry name" value="A-D-PHexomutase_a/b/a-II"/>
</dbReference>
<reference evidence="12 13" key="1">
    <citation type="submission" date="2018-08" db="EMBL/GenBank/DDBJ databases">
        <title>Proposal of Muricauda 72 sp.nov. and Muricauda NH166 sp.nov., isolated from seawater.</title>
        <authorList>
            <person name="Cheng H."/>
            <person name="Wu Y.-H."/>
            <person name="Guo L.-L."/>
            <person name="Xu X.-W."/>
        </authorList>
    </citation>
    <scope>NUCLEOTIDE SEQUENCE [LARGE SCALE GENOMIC DNA]</scope>
    <source>
        <strain evidence="12 13">KCTC 22173</strain>
    </source>
</reference>
<dbReference type="InterPro" id="IPR005844">
    <property type="entry name" value="A-D-PHexomutase_a/b/a-I"/>
</dbReference>
<dbReference type="RefSeq" id="WP_119608321.1">
    <property type="nucleotide sequence ID" value="NZ_QXFH01000072.1"/>
</dbReference>
<dbReference type="AlphaFoldDB" id="A0A3A1NC94"/>
<dbReference type="GO" id="GO:0004615">
    <property type="term" value="F:phosphomannomutase activity"/>
    <property type="evidence" value="ECO:0007669"/>
    <property type="project" value="TreeGrafter"/>
</dbReference>
<evidence type="ECO:0000259" key="9">
    <source>
        <dbReference type="Pfam" id="PF02878"/>
    </source>
</evidence>
<dbReference type="PROSITE" id="PS00710">
    <property type="entry name" value="PGM_PMM"/>
    <property type="match status" value="1"/>
</dbReference>
<dbReference type="SUPFAM" id="SSF55957">
    <property type="entry name" value="Phosphoglucomutase, C-terminal domain"/>
    <property type="match status" value="1"/>
</dbReference>
<proteinExistence type="inferred from homology"/>
<evidence type="ECO:0000313" key="13">
    <source>
        <dbReference type="Proteomes" id="UP000266067"/>
    </source>
</evidence>
<accession>A0A3A1NC94</accession>
<keyword evidence="13" id="KW-1185">Reference proteome</keyword>
<dbReference type="InterPro" id="IPR005841">
    <property type="entry name" value="Alpha-D-phosphohexomutase_SF"/>
</dbReference>
<protein>
    <submittedName>
        <fullName evidence="12">Phosphoglucosamine mutase</fullName>
        <ecNumber evidence="12">5.4.2.10</ecNumber>
    </submittedName>
</protein>
<evidence type="ECO:0000256" key="3">
    <source>
        <dbReference type="ARBA" id="ARBA00022553"/>
    </source>
</evidence>
<comment type="similarity">
    <text evidence="2 7">Belongs to the phosphohexose mutase family.</text>
</comment>
<dbReference type="Pfam" id="PF02880">
    <property type="entry name" value="PGM_PMM_III"/>
    <property type="match status" value="1"/>
</dbReference>
<dbReference type="GO" id="GO:0008966">
    <property type="term" value="F:phosphoglucosamine mutase activity"/>
    <property type="evidence" value="ECO:0007669"/>
    <property type="project" value="UniProtKB-EC"/>
</dbReference>
<evidence type="ECO:0000256" key="1">
    <source>
        <dbReference type="ARBA" id="ARBA00001946"/>
    </source>
</evidence>
<dbReference type="SUPFAM" id="SSF53738">
    <property type="entry name" value="Phosphoglucomutase, first 3 domains"/>
    <property type="match status" value="3"/>
</dbReference>
<sequence length="462" mass="50119">MTLIKSISGIRGTIGGNTNDNLTPVDAVKFAAAYGSWLKTYSKKEKLKVVIGRDARLSGEMIQNLVVSTLVGLGIDVIDLGLSTTPTVEIAVPLEKADGGIILTASHNPKQWNALKLLNEKGEFLDAEQGAKILALAEKEDFEFAEVDDLGEIIKNDSYIDIHIDEVLELSLVDADTIKKAGFKVVVDGVNSTGGIAIPKLLEELGVEVVKLYCDPTGHFPHNPEPLKEHLGDISKKVVEEKADFGIVVDPDVDRLAFISNDGEMFGEEYTLVACADYVLSKTKGNTVSNLSSSRALRDVTEKHGGTYEAAAVGEVNVVTKMKANTAIIGGEGNGGIIYPESHYGRDALVGTALFLMLMAEKGGTVAELRASYPSYFMSKKKIQLTPELDVDALLDAMHNKYKEEQVSTIDGVKIDFPENWVHLRKSNTEPIIRIYTEAKSQQEADGLADRIIDEIKEVAGL</sequence>
<dbReference type="Gene3D" id="3.40.120.10">
    <property type="entry name" value="Alpha-D-Glucose-1,6-Bisphosphate, subunit A, domain 3"/>
    <property type="match status" value="3"/>
</dbReference>
<dbReference type="PANTHER" id="PTHR42946:SF1">
    <property type="entry name" value="PHOSPHOGLUCOMUTASE (ALPHA-D-GLUCOSE-1,6-BISPHOSPHATE-DEPENDENT)"/>
    <property type="match status" value="1"/>
</dbReference>
<evidence type="ECO:0000256" key="5">
    <source>
        <dbReference type="ARBA" id="ARBA00022842"/>
    </source>
</evidence>
<dbReference type="Pfam" id="PF02878">
    <property type="entry name" value="PGM_PMM_I"/>
    <property type="match status" value="1"/>
</dbReference>
<dbReference type="GO" id="GO:0009252">
    <property type="term" value="P:peptidoglycan biosynthetic process"/>
    <property type="evidence" value="ECO:0007669"/>
    <property type="project" value="TreeGrafter"/>
</dbReference>
<dbReference type="OrthoDB" id="9806956at2"/>
<dbReference type="NCBIfam" id="TIGR03990">
    <property type="entry name" value="Arch_GlmM"/>
    <property type="match status" value="1"/>
</dbReference>
<evidence type="ECO:0000256" key="7">
    <source>
        <dbReference type="RuleBase" id="RU004326"/>
    </source>
</evidence>
<dbReference type="InterPro" id="IPR036900">
    <property type="entry name" value="A-D-PHexomutase_C_sf"/>
</dbReference>
<evidence type="ECO:0000259" key="11">
    <source>
        <dbReference type="Pfam" id="PF02880"/>
    </source>
</evidence>
<dbReference type="GO" id="GO:0006048">
    <property type="term" value="P:UDP-N-acetylglucosamine biosynthetic process"/>
    <property type="evidence" value="ECO:0007669"/>
    <property type="project" value="TreeGrafter"/>
</dbReference>